<gene>
    <name evidence="2" type="ORF">WJX74_003500</name>
</gene>
<reference evidence="2 3" key="1">
    <citation type="journal article" date="2024" name="Nat. Commun.">
        <title>Phylogenomics reveals the evolutionary origins of lichenization in chlorophyte algae.</title>
        <authorList>
            <person name="Puginier C."/>
            <person name="Libourel C."/>
            <person name="Otte J."/>
            <person name="Skaloud P."/>
            <person name="Haon M."/>
            <person name="Grisel S."/>
            <person name="Petersen M."/>
            <person name="Berrin J.G."/>
            <person name="Delaux P.M."/>
            <person name="Dal Grande F."/>
            <person name="Keller J."/>
        </authorList>
    </citation>
    <scope>NUCLEOTIDE SEQUENCE [LARGE SCALE GENOMIC DNA]</scope>
    <source>
        <strain evidence="2 3">SAG 2145</strain>
    </source>
</reference>
<keyword evidence="3" id="KW-1185">Reference proteome</keyword>
<organism evidence="2 3">
    <name type="scientific">Apatococcus lobatus</name>
    <dbReference type="NCBI Taxonomy" id="904363"/>
    <lineage>
        <taxon>Eukaryota</taxon>
        <taxon>Viridiplantae</taxon>
        <taxon>Chlorophyta</taxon>
        <taxon>core chlorophytes</taxon>
        <taxon>Trebouxiophyceae</taxon>
        <taxon>Chlorellales</taxon>
        <taxon>Chlorellaceae</taxon>
        <taxon>Apatococcus</taxon>
    </lineage>
</organism>
<evidence type="ECO:0000313" key="2">
    <source>
        <dbReference type="EMBL" id="KAK9816103.1"/>
    </source>
</evidence>
<name>A0AAW1Q5F5_9CHLO</name>
<protein>
    <submittedName>
        <fullName evidence="2">Uncharacterized protein</fullName>
    </submittedName>
</protein>
<sequence length="211" mass="22802">MARSRSATLARTGSSAMCMRSRLFRGSRGAALPRATACVRPHTVSATVVTVCAVVSCHRVLGMGGSREKKRRLKVLEDRVPDAPPGALHHKGNAKGPQGTRGLMLTGMRAVVCMDFVGDHCYVDIQSWCPVTKRTVELNPWDLHEGLRKWGPHWATGGGRMSHSAAARFKRDVSGLERACGHPDAGTSADARAERRCELDDIFGTDDDGPT</sequence>
<dbReference type="AlphaFoldDB" id="A0AAW1Q5F5"/>
<dbReference type="Proteomes" id="UP001438707">
    <property type="component" value="Unassembled WGS sequence"/>
</dbReference>
<dbReference type="EMBL" id="JALJOS010000091">
    <property type="protein sequence ID" value="KAK9816103.1"/>
    <property type="molecule type" value="Genomic_DNA"/>
</dbReference>
<accession>A0AAW1Q5F5</accession>
<proteinExistence type="predicted"/>
<evidence type="ECO:0000313" key="3">
    <source>
        <dbReference type="Proteomes" id="UP001438707"/>
    </source>
</evidence>
<feature type="region of interest" description="Disordered" evidence="1">
    <location>
        <begin position="81"/>
        <end position="100"/>
    </location>
</feature>
<evidence type="ECO:0000256" key="1">
    <source>
        <dbReference type="SAM" id="MobiDB-lite"/>
    </source>
</evidence>
<comment type="caution">
    <text evidence="2">The sequence shown here is derived from an EMBL/GenBank/DDBJ whole genome shotgun (WGS) entry which is preliminary data.</text>
</comment>